<dbReference type="OrthoDB" id="9806868at2"/>
<protein>
    <submittedName>
        <fullName evidence="2">Glyoxalase/bleomycin resistance protein/dioxygenase</fullName>
    </submittedName>
</protein>
<dbReference type="PROSITE" id="PS51819">
    <property type="entry name" value="VOC"/>
    <property type="match status" value="1"/>
</dbReference>
<evidence type="ECO:0000259" key="1">
    <source>
        <dbReference type="PROSITE" id="PS51819"/>
    </source>
</evidence>
<dbReference type="AlphaFoldDB" id="A0A108UDM8"/>
<gene>
    <name evidence="2" type="ORF">AZ78_4741</name>
</gene>
<dbReference type="EMBL" id="JAJA02000001">
    <property type="protein sequence ID" value="KWS07180.1"/>
    <property type="molecule type" value="Genomic_DNA"/>
</dbReference>
<keyword evidence="3" id="KW-1185">Reference proteome</keyword>
<dbReference type="GO" id="GO:0051213">
    <property type="term" value="F:dioxygenase activity"/>
    <property type="evidence" value="ECO:0007669"/>
    <property type="project" value="UniProtKB-KW"/>
</dbReference>
<accession>A0A108UDM8</accession>
<evidence type="ECO:0000313" key="3">
    <source>
        <dbReference type="Proteomes" id="UP000023435"/>
    </source>
</evidence>
<dbReference type="PANTHER" id="PTHR34109">
    <property type="entry name" value="BNAUNNG04460D PROTEIN-RELATED"/>
    <property type="match status" value="1"/>
</dbReference>
<dbReference type="PANTHER" id="PTHR34109:SF1">
    <property type="entry name" value="VOC DOMAIN-CONTAINING PROTEIN"/>
    <property type="match status" value="1"/>
</dbReference>
<dbReference type="SUPFAM" id="SSF54593">
    <property type="entry name" value="Glyoxalase/Bleomycin resistance protein/Dihydroxybiphenyl dioxygenase"/>
    <property type="match status" value="1"/>
</dbReference>
<dbReference type="InterPro" id="IPR004360">
    <property type="entry name" value="Glyas_Fos-R_dOase_dom"/>
</dbReference>
<feature type="domain" description="VOC" evidence="1">
    <location>
        <begin position="6"/>
        <end position="134"/>
    </location>
</feature>
<name>A0A108UDM8_9GAMM</name>
<dbReference type="RefSeq" id="WP_036110572.1">
    <property type="nucleotide sequence ID" value="NZ_JAJA02000001.1"/>
</dbReference>
<dbReference type="Gene3D" id="3.30.720.110">
    <property type="match status" value="1"/>
</dbReference>
<reference evidence="2 3" key="1">
    <citation type="journal article" date="2014" name="Genome Announc.">
        <title>Draft Genome Sequence of Lysobacter capsici AZ78, a Bacterium Antagonistic to Plant-Pathogenic Oomycetes.</title>
        <authorList>
            <person name="Puopolo G."/>
            <person name="Sonego P."/>
            <person name="Engelen K."/>
            <person name="Pertot I."/>
        </authorList>
    </citation>
    <scope>NUCLEOTIDE SEQUENCE [LARGE SCALE GENOMIC DNA]</scope>
    <source>
        <strain evidence="2 3">AZ78</strain>
    </source>
</reference>
<proteinExistence type="predicted"/>
<dbReference type="Pfam" id="PF00903">
    <property type="entry name" value="Glyoxalase"/>
    <property type="match status" value="1"/>
</dbReference>
<dbReference type="InterPro" id="IPR037523">
    <property type="entry name" value="VOC_core"/>
</dbReference>
<sequence length="139" mass="15346">MDPIAGSTIIPSLRYRDAPAAIEWLCRAFGFEKHAVYADGEIVHHAQLTYGPGMIMLGSVDNASEWGKRIVQPDEIGGRETQACSVVVSDADEHYARALAAGAQIVVDIADQDYGGRAYTCRDLEGRLWWFGTYNPWNL</sequence>
<evidence type="ECO:0000313" key="2">
    <source>
        <dbReference type="EMBL" id="KWS07180.1"/>
    </source>
</evidence>
<dbReference type="InterPro" id="IPR029068">
    <property type="entry name" value="Glyas_Bleomycin-R_OHBP_Dase"/>
</dbReference>
<dbReference type="Gene3D" id="3.30.720.120">
    <property type="match status" value="1"/>
</dbReference>
<comment type="caution">
    <text evidence="2">The sequence shown here is derived from an EMBL/GenBank/DDBJ whole genome shotgun (WGS) entry which is preliminary data.</text>
</comment>
<organism evidence="2 3">
    <name type="scientific">Lysobacter capsici AZ78</name>
    <dbReference type="NCBI Taxonomy" id="1444315"/>
    <lineage>
        <taxon>Bacteria</taxon>
        <taxon>Pseudomonadati</taxon>
        <taxon>Pseudomonadota</taxon>
        <taxon>Gammaproteobacteria</taxon>
        <taxon>Lysobacterales</taxon>
        <taxon>Lysobacteraceae</taxon>
        <taxon>Lysobacter</taxon>
    </lineage>
</organism>
<dbReference type="Proteomes" id="UP000023435">
    <property type="component" value="Unassembled WGS sequence"/>
</dbReference>